<organism evidence="1 2">
    <name type="scientific">Boeremia exigua</name>
    <dbReference type="NCBI Taxonomy" id="749465"/>
    <lineage>
        <taxon>Eukaryota</taxon>
        <taxon>Fungi</taxon>
        <taxon>Dikarya</taxon>
        <taxon>Ascomycota</taxon>
        <taxon>Pezizomycotina</taxon>
        <taxon>Dothideomycetes</taxon>
        <taxon>Pleosporomycetidae</taxon>
        <taxon>Pleosporales</taxon>
        <taxon>Pleosporineae</taxon>
        <taxon>Didymellaceae</taxon>
        <taxon>Boeremia</taxon>
    </lineage>
</organism>
<evidence type="ECO:0000313" key="1">
    <source>
        <dbReference type="EMBL" id="KAJ8111815.1"/>
    </source>
</evidence>
<name>A0ACC2I9L2_9PLEO</name>
<gene>
    <name evidence="1" type="ORF">OPT61_g5676</name>
</gene>
<dbReference type="Proteomes" id="UP001153331">
    <property type="component" value="Unassembled WGS sequence"/>
</dbReference>
<protein>
    <submittedName>
        <fullName evidence="1">Uncharacterized protein</fullName>
    </submittedName>
</protein>
<sequence length="71" mass="8284">MMLPTDMEIVKDKAFRKYAELYARDNEAFFKDFSSAVVTLFELGVPFEQPEDQRPLFSEAVEEGGELRLYQ</sequence>
<keyword evidence="2" id="KW-1185">Reference proteome</keyword>
<proteinExistence type="predicted"/>
<dbReference type="EMBL" id="JAPHNI010000373">
    <property type="protein sequence ID" value="KAJ8111815.1"/>
    <property type="molecule type" value="Genomic_DNA"/>
</dbReference>
<accession>A0ACC2I9L2</accession>
<reference evidence="1" key="1">
    <citation type="submission" date="2022-11" db="EMBL/GenBank/DDBJ databases">
        <title>Genome Sequence of Boeremia exigua.</title>
        <authorList>
            <person name="Buettner E."/>
        </authorList>
    </citation>
    <scope>NUCLEOTIDE SEQUENCE</scope>
    <source>
        <strain evidence="1">CU02</strain>
    </source>
</reference>
<evidence type="ECO:0000313" key="2">
    <source>
        <dbReference type="Proteomes" id="UP001153331"/>
    </source>
</evidence>
<comment type="caution">
    <text evidence="1">The sequence shown here is derived from an EMBL/GenBank/DDBJ whole genome shotgun (WGS) entry which is preliminary data.</text>
</comment>